<dbReference type="KEGG" id="kpm:KPHS_12450"/>
<evidence type="ECO:0000313" key="1">
    <source>
        <dbReference type="EMBL" id="AEW59943.1"/>
    </source>
</evidence>
<dbReference type="STRING" id="1125630.KPHS_12450"/>
<dbReference type="RefSeq" id="WP_004194000.1">
    <property type="nucleotide sequence ID" value="NC_016845.1"/>
</dbReference>
<dbReference type="Proteomes" id="UP000007841">
    <property type="component" value="Chromosome"/>
</dbReference>
<dbReference type="RefSeq" id="YP_005225545.1">
    <property type="nucleotide sequence ID" value="NC_016845.1"/>
</dbReference>
<gene>
    <name evidence="1" type="ordered locus">KPHS_12450</name>
</gene>
<keyword evidence="2" id="KW-1185">Reference proteome</keyword>
<dbReference type="AlphaFoldDB" id="A0A0H3GKP6"/>
<protein>
    <recommendedName>
        <fullName evidence="3">Cro/Cl family transcriptional regulator</fullName>
    </recommendedName>
</protein>
<dbReference type="GO" id="GO:0003677">
    <property type="term" value="F:DNA binding"/>
    <property type="evidence" value="ECO:0007669"/>
    <property type="project" value="InterPro"/>
</dbReference>
<name>A0A0H3GKP6_KLEPH</name>
<dbReference type="InterPro" id="IPR010982">
    <property type="entry name" value="Lambda_DNA-bd_dom_sf"/>
</dbReference>
<evidence type="ECO:0008006" key="3">
    <source>
        <dbReference type="Google" id="ProtNLM"/>
    </source>
</evidence>
<dbReference type="GeneID" id="11846244"/>
<dbReference type="EMBL" id="CP003200">
    <property type="protein sequence ID" value="AEW59943.1"/>
    <property type="molecule type" value="Genomic_DNA"/>
</dbReference>
<reference evidence="1 2" key="1">
    <citation type="journal article" date="2012" name="J. Bacteriol.">
        <title>Complete genome sequence of Klebsiella pneumoniae subsp. pneumoniae HS11286, a multidrug-resistant strain isolated from human sputum.</title>
        <authorList>
            <person name="Liu P."/>
            <person name="Li P."/>
            <person name="Jiang X."/>
            <person name="Bi D."/>
            <person name="Xie Y."/>
            <person name="Tai C."/>
            <person name="Deng Z."/>
            <person name="Rajakumar K."/>
            <person name="Ou H.Y."/>
        </authorList>
    </citation>
    <scope>NUCLEOTIDE SEQUENCE [LARGE SCALE GENOMIC DNA]</scope>
    <source>
        <strain evidence="1 2">HS11286</strain>
    </source>
</reference>
<accession>A0A0H3GKP6</accession>
<proteinExistence type="predicted"/>
<dbReference type="HOGENOM" id="CLU_172545_0_0_6"/>
<evidence type="ECO:0000313" key="2">
    <source>
        <dbReference type="Proteomes" id="UP000007841"/>
    </source>
</evidence>
<dbReference type="Gene3D" id="1.10.260.40">
    <property type="entry name" value="lambda repressor-like DNA-binding domains"/>
    <property type="match status" value="1"/>
</dbReference>
<organism evidence="1 2">
    <name type="scientific">Klebsiella pneumoniae subsp. pneumoniae (strain HS11286)</name>
    <dbReference type="NCBI Taxonomy" id="1125630"/>
    <lineage>
        <taxon>Bacteria</taxon>
        <taxon>Pseudomonadati</taxon>
        <taxon>Pseudomonadota</taxon>
        <taxon>Gammaproteobacteria</taxon>
        <taxon>Enterobacterales</taxon>
        <taxon>Enterobacteriaceae</taxon>
        <taxon>Klebsiella/Raoultella group</taxon>
        <taxon>Klebsiella</taxon>
        <taxon>Klebsiella pneumoniae complex</taxon>
    </lineage>
</organism>
<sequence>MAPNSLGEIIKKIRVPVVAEACGCSPRAIYKWIANGSLPRTDYTDETNYAEKIALASGGQFTAAQIREVSKPKAA</sequence>